<protein>
    <submittedName>
        <fullName evidence="2">BQ2448_7492 protein</fullName>
    </submittedName>
</protein>
<dbReference type="AlphaFoldDB" id="A0A238FR42"/>
<feature type="region of interest" description="Disordered" evidence="1">
    <location>
        <begin position="101"/>
        <end position="127"/>
    </location>
</feature>
<dbReference type="OrthoDB" id="2538064at2759"/>
<reference evidence="3" key="1">
    <citation type="submission" date="2016-09" db="EMBL/GenBank/DDBJ databases">
        <authorList>
            <person name="Jeantristanb JTB J.-T."/>
            <person name="Ricardo R."/>
        </authorList>
    </citation>
    <scope>NUCLEOTIDE SEQUENCE [LARGE SCALE GENOMIC DNA]</scope>
</reference>
<name>A0A238FR42_9BASI</name>
<evidence type="ECO:0000256" key="1">
    <source>
        <dbReference type="SAM" id="MobiDB-lite"/>
    </source>
</evidence>
<evidence type="ECO:0000313" key="3">
    <source>
        <dbReference type="Proteomes" id="UP000198372"/>
    </source>
</evidence>
<accession>A0A238FR42</accession>
<evidence type="ECO:0000313" key="2">
    <source>
        <dbReference type="EMBL" id="SCV73566.1"/>
    </source>
</evidence>
<dbReference type="Proteomes" id="UP000198372">
    <property type="component" value="Unassembled WGS sequence"/>
</dbReference>
<keyword evidence="3" id="KW-1185">Reference proteome</keyword>
<feature type="compositionally biased region" description="Low complexity" evidence="1">
    <location>
        <begin position="101"/>
        <end position="117"/>
    </location>
</feature>
<proteinExistence type="predicted"/>
<gene>
    <name evidence="2" type="ORF">BQ2448_7492</name>
</gene>
<sequence>MSFSSRRSSSSSSSAQWSSTAASEVFDFLEPISSRAPQELAFLASTSYATKECNSSYVASLWSTNKIPHCPKHGIQHNPCLSLPERDSRSFETLFMSFKSAMSRSGSTSSSASASRRTLSRRRSTSSSIKCYVRRAVSHL</sequence>
<dbReference type="EMBL" id="FMSP01000018">
    <property type="protein sequence ID" value="SCV73566.1"/>
    <property type="molecule type" value="Genomic_DNA"/>
</dbReference>
<organism evidence="2 3">
    <name type="scientific">Microbotryum intermedium</name>
    <dbReference type="NCBI Taxonomy" id="269621"/>
    <lineage>
        <taxon>Eukaryota</taxon>
        <taxon>Fungi</taxon>
        <taxon>Dikarya</taxon>
        <taxon>Basidiomycota</taxon>
        <taxon>Pucciniomycotina</taxon>
        <taxon>Microbotryomycetes</taxon>
        <taxon>Microbotryales</taxon>
        <taxon>Microbotryaceae</taxon>
        <taxon>Microbotryum</taxon>
    </lineage>
</organism>